<protein>
    <submittedName>
        <fullName evidence="2">Uncharacterized protein</fullName>
    </submittedName>
</protein>
<evidence type="ECO:0000256" key="1">
    <source>
        <dbReference type="SAM" id="MobiDB-lite"/>
    </source>
</evidence>
<dbReference type="HOGENOM" id="CLU_1848210_0_0_1"/>
<organism evidence="2">
    <name type="scientific">Oryza glumipatula</name>
    <dbReference type="NCBI Taxonomy" id="40148"/>
    <lineage>
        <taxon>Eukaryota</taxon>
        <taxon>Viridiplantae</taxon>
        <taxon>Streptophyta</taxon>
        <taxon>Embryophyta</taxon>
        <taxon>Tracheophyta</taxon>
        <taxon>Spermatophyta</taxon>
        <taxon>Magnoliopsida</taxon>
        <taxon>Liliopsida</taxon>
        <taxon>Poales</taxon>
        <taxon>Poaceae</taxon>
        <taxon>BOP clade</taxon>
        <taxon>Oryzoideae</taxon>
        <taxon>Oryzeae</taxon>
        <taxon>Oryzinae</taxon>
        <taxon>Oryza</taxon>
    </lineage>
</organism>
<reference evidence="2" key="3">
    <citation type="submission" date="2018-05" db="EMBL/GenBank/DDBJ databases">
        <title>OgluRS3 (Oryza glumaepatula Reference Sequence Version 3).</title>
        <authorList>
            <person name="Zhang J."/>
            <person name="Kudrna D."/>
            <person name="Lee S."/>
            <person name="Talag J."/>
            <person name="Welchert J."/>
            <person name="Wing R.A."/>
        </authorList>
    </citation>
    <scope>NUCLEOTIDE SEQUENCE [LARGE SCALE GENOMIC DNA]</scope>
</reference>
<proteinExistence type="predicted"/>
<evidence type="ECO:0000313" key="3">
    <source>
        <dbReference type="Proteomes" id="UP000026961"/>
    </source>
</evidence>
<dbReference type="AlphaFoldDB" id="A0A0D9YAB0"/>
<sequence length="139" mass="14492">MSISGKGTTPHAGSAPSPPHQLPTPPPPPPPLRSHFPMPTLSSASTPAPDYEVDFDVSEDHHSSIDLHVSSASLLHSHYFGALLSDRWSPAPPPSRGGRRGGGSEAEGGEDRHEATKKGRGRGHSGREGGDEAAAEGRE</sequence>
<reference evidence="2" key="2">
    <citation type="submission" date="2015-04" db="UniProtKB">
        <authorList>
            <consortium name="EnsemblPlants"/>
        </authorList>
    </citation>
    <scope>IDENTIFICATION</scope>
</reference>
<accession>A0A0D9YAB0</accession>
<keyword evidence="3" id="KW-1185">Reference proteome</keyword>
<dbReference type="Gramene" id="OGLUM01G22580.1">
    <property type="protein sequence ID" value="OGLUM01G22580.1"/>
    <property type="gene ID" value="OGLUM01G22580"/>
</dbReference>
<reference evidence="2" key="1">
    <citation type="submission" date="2013-08" db="EMBL/GenBank/DDBJ databases">
        <title>Oryza genome evolution.</title>
        <authorList>
            <person name="Wing R.A."/>
            <person name="Panaud O."/>
            <person name="Oliveira A.C."/>
        </authorList>
    </citation>
    <scope>NUCLEOTIDE SEQUENCE</scope>
</reference>
<name>A0A0D9YAB0_9ORYZ</name>
<feature type="region of interest" description="Disordered" evidence="1">
    <location>
        <begin position="84"/>
        <end position="139"/>
    </location>
</feature>
<feature type="compositionally biased region" description="Pro residues" evidence="1">
    <location>
        <begin position="16"/>
        <end position="32"/>
    </location>
</feature>
<feature type="region of interest" description="Disordered" evidence="1">
    <location>
        <begin position="1"/>
        <end position="55"/>
    </location>
</feature>
<evidence type="ECO:0000313" key="2">
    <source>
        <dbReference type="EnsemblPlants" id="OGLUM01G22580.1"/>
    </source>
</evidence>
<dbReference type="EnsemblPlants" id="OGLUM01G22580.1">
    <property type="protein sequence ID" value="OGLUM01G22580.1"/>
    <property type="gene ID" value="OGLUM01G22580"/>
</dbReference>
<feature type="compositionally biased region" description="Basic and acidic residues" evidence="1">
    <location>
        <begin position="125"/>
        <end position="139"/>
    </location>
</feature>
<dbReference type="Proteomes" id="UP000026961">
    <property type="component" value="Chromosome 1"/>
</dbReference>